<dbReference type="CDD" id="cd12401">
    <property type="entry name" value="RRM_eIF4H"/>
    <property type="match status" value="1"/>
</dbReference>
<organism evidence="14">
    <name type="scientific">Amphimedon queenslandica</name>
    <name type="common">Sponge</name>
    <dbReference type="NCBI Taxonomy" id="400682"/>
    <lineage>
        <taxon>Eukaryota</taxon>
        <taxon>Metazoa</taxon>
        <taxon>Porifera</taxon>
        <taxon>Demospongiae</taxon>
        <taxon>Heteroscleromorpha</taxon>
        <taxon>Haplosclerida</taxon>
        <taxon>Niphatidae</taxon>
        <taxon>Amphimedon</taxon>
    </lineage>
</organism>
<evidence type="ECO:0000256" key="4">
    <source>
        <dbReference type="ARBA" id="ARBA00022490"/>
    </source>
</evidence>
<evidence type="ECO:0000256" key="8">
    <source>
        <dbReference type="ARBA" id="ARBA00022917"/>
    </source>
</evidence>
<evidence type="ECO:0000313" key="14">
    <source>
        <dbReference type="EnsemblMetazoa" id="Aqu2.1.36579_001"/>
    </source>
</evidence>
<dbReference type="SUPFAM" id="SSF54928">
    <property type="entry name" value="RNA-binding domain, RBD"/>
    <property type="match status" value="1"/>
</dbReference>
<comment type="subcellular location">
    <subcellularLocation>
        <location evidence="1">Cytoplasm</location>
        <location evidence="1">Perinuclear region</location>
    </subcellularLocation>
</comment>
<evidence type="ECO:0000256" key="12">
    <source>
        <dbReference type="SAM" id="MobiDB-lite"/>
    </source>
</evidence>
<evidence type="ECO:0000256" key="1">
    <source>
        <dbReference type="ARBA" id="ARBA00004556"/>
    </source>
</evidence>
<dbReference type="Gene3D" id="3.30.70.330">
    <property type="match status" value="1"/>
</dbReference>
<evidence type="ECO:0000256" key="2">
    <source>
        <dbReference type="ARBA" id="ARBA00013856"/>
    </source>
</evidence>
<feature type="compositionally biased region" description="Basic and acidic residues" evidence="12">
    <location>
        <begin position="240"/>
        <end position="256"/>
    </location>
</feature>
<protein>
    <recommendedName>
        <fullName evidence="2">Eukaryotic translation initiation factor 4H</fullName>
    </recommendedName>
</protein>
<evidence type="ECO:0000256" key="3">
    <source>
        <dbReference type="ARBA" id="ARBA00022481"/>
    </source>
</evidence>
<keyword evidence="7 11" id="KW-0694">RNA-binding</keyword>
<dbReference type="KEGG" id="aqu:100636277"/>
<keyword evidence="9" id="KW-0007">Acetylation</keyword>
<evidence type="ECO:0000313" key="15">
    <source>
        <dbReference type="Proteomes" id="UP000007879"/>
    </source>
</evidence>
<dbReference type="GO" id="GO:0048471">
    <property type="term" value="C:perinuclear region of cytoplasm"/>
    <property type="evidence" value="ECO:0007669"/>
    <property type="project" value="UniProtKB-SubCell"/>
</dbReference>
<dbReference type="InParanoid" id="A0A1X7V9Z4"/>
<sequence>MADEVFDSRNSRGSSRPSYDRGGGYGGSHHFELPQEPPFTAFVGNLPLNTVQGDLDAIFQKLKVKAVRLVRDKESDRFKGFCYVEFEDVESLKEALEYDGAEYDGRPLKVNVAGSRSGRGGRGGRGGGGRGGRGRDYDQPHGYQSGPPMGGGGYSDYRGGRSGGGYRGGGGGGGRGPRRGGRDRDRDGRDRRYPEDFKEPDPADLVGRPKLNLKPRTVNKAVVNDLADTVSRASIFGSGRPRDEKAYEERKRKESESSDTPAGGDQS</sequence>
<keyword evidence="8" id="KW-0648">Protein biosynthesis</keyword>
<dbReference type="PANTHER" id="PTHR23236">
    <property type="entry name" value="EUKARYOTIC TRANSLATION INITIATION FACTOR 4B/4H"/>
    <property type="match status" value="1"/>
</dbReference>
<evidence type="ECO:0000256" key="11">
    <source>
        <dbReference type="PROSITE-ProRule" id="PRU00176"/>
    </source>
</evidence>
<dbReference type="PROSITE" id="PS50102">
    <property type="entry name" value="RRM"/>
    <property type="match status" value="1"/>
</dbReference>
<name>A0A1X7V9Z4_AMPQE</name>
<dbReference type="InterPro" id="IPR034229">
    <property type="entry name" value="eIF4H_RRM"/>
</dbReference>
<dbReference type="InterPro" id="IPR035979">
    <property type="entry name" value="RBD_domain_sf"/>
</dbReference>
<dbReference type="InterPro" id="IPR012677">
    <property type="entry name" value="Nucleotide-bd_a/b_plait_sf"/>
</dbReference>
<dbReference type="AlphaFoldDB" id="A0A1X7V9Z4"/>
<keyword evidence="6" id="KW-0597">Phosphoprotein</keyword>
<dbReference type="STRING" id="400682.A0A1X7V9Z4"/>
<dbReference type="eggNOG" id="KOG0118">
    <property type="taxonomic scope" value="Eukaryota"/>
</dbReference>
<feature type="compositionally biased region" description="Basic and acidic residues" evidence="12">
    <location>
        <begin position="1"/>
        <end position="10"/>
    </location>
</feature>
<reference evidence="15" key="1">
    <citation type="journal article" date="2010" name="Nature">
        <title>The Amphimedon queenslandica genome and the evolution of animal complexity.</title>
        <authorList>
            <person name="Srivastava M."/>
            <person name="Simakov O."/>
            <person name="Chapman J."/>
            <person name="Fahey B."/>
            <person name="Gauthier M.E."/>
            <person name="Mitros T."/>
            <person name="Richards G.S."/>
            <person name="Conaco C."/>
            <person name="Dacre M."/>
            <person name="Hellsten U."/>
            <person name="Larroux C."/>
            <person name="Putnam N.H."/>
            <person name="Stanke M."/>
            <person name="Adamska M."/>
            <person name="Darling A."/>
            <person name="Degnan S.M."/>
            <person name="Oakley T.H."/>
            <person name="Plachetzki D.C."/>
            <person name="Zhai Y."/>
            <person name="Adamski M."/>
            <person name="Calcino A."/>
            <person name="Cummins S.F."/>
            <person name="Goodstein D.M."/>
            <person name="Harris C."/>
            <person name="Jackson D.J."/>
            <person name="Leys S.P."/>
            <person name="Shu S."/>
            <person name="Woodcroft B.J."/>
            <person name="Vervoort M."/>
            <person name="Kosik K.S."/>
            <person name="Manning G."/>
            <person name="Degnan B.M."/>
            <person name="Rokhsar D.S."/>
        </authorList>
    </citation>
    <scope>NUCLEOTIDE SEQUENCE [LARGE SCALE GENOMIC DNA]</scope>
</reference>
<dbReference type="SMART" id="SM00360">
    <property type="entry name" value="RRM"/>
    <property type="match status" value="1"/>
</dbReference>
<keyword evidence="4" id="KW-0963">Cytoplasm</keyword>
<keyword evidence="3" id="KW-0488">Methylation</keyword>
<proteinExistence type="predicted"/>
<dbReference type="EnsemblMetazoa" id="Aqu2.1.36579_001">
    <property type="protein sequence ID" value="Aqu2.1.36579_001"/>
    <property type="gene ID" value="Aqu2.1.36579"/>
</dbReference>
<evidence type="ECO:0000256" key="9">
    <source>
        <dbReference type="ARBA" id="ARBA00022990"/>
    </source>
</evidence>
<dbReference type="InterPro" id="IPR000504">
    <property type="entry name" value="RRM_dom"/>
</dbReference>
<evidence type="ECO:0000256" key="6">
    <source>
        <dbReference type="ARBA" id="ARBA00022553"/>
    </source>
</evidence>
<keyword evidence="5" id="KW-0396">Initiation factor</keyword>
<comment type="function">
    <text evidence="10">Stimulates the RNA helicase activity of EIF4A in the translation initiation complex. Binds weakly mRNA.</text>
</comment>
<feature type="compositionally biased region" description="Basic and acidic residues" evidence="12">
    <location>
        <begin position="180"/>
        <end position="201"/>
    </location>
</feature>
<gene>
    <name evidence="14" type="primary">100636277</name>
</gene>
<dbReference type="GO" id="GO:0003743">
    <property type="term" value="F:translation initiation factor activity"/>
    <property type="evidence" value="ECO:0007669"/>
    <property type="project" value="UniProtKB-KW"/>
</dbReference>
<feature type="region of interest" description="Disordered" evidence="12">
    <location>
        <begin position="1"/>
        <end position="33"/>
    </location>
</feature>
<dbReference type="OMA" id="ECKGGWD"/>
<dbReference type="GO" id="GO:0003723">
    <property type="term" value="F:RNA binding"/>
    <property type="evidence" value="ECO:0007669"/>
    <property type="project" value="UniProtKB-UniRule"/>
</dbReference>
<evidence type="ECO:0000256" key="10">
    <source>
        <dbReference type="ARBA" id="ARBA00025462"/>
    </source>
</evidence>
<accession>A0A1X7V9Z4</accession>
<dbReference type="Proteomes" id="UP000007879">
    <property type="component" value="Unassembled WGS sequence"/>
</dbReference>
<dbReference type="OrthoDB" id="48651at2759"/>
<dbReference type="PANTHER" id="PTHR23236:SF11">
    <property type="entry name" value="EUKARYOTIC TRANSLATION INITIATION FACTOR 4H"/>
    <property type="match status" value="1"/>
</dbReference>
<feature type="compositionally biased region" description="Gly residues" evidence="12">
    <location>
        <begin position="148"/>
        <end position="175"/>
    </location>
</feature>
<dbReference type="EnsemblMetazoa" id="XM_003385191.3">
    <property type="protein sequence ID" value="XP_003385239.1"/>
    <property type="gene ID" value="LOC100636277"/>
</dbReference>
<feature type="domain" description="RRM" evidence="13">
    <location>
        <begin position="39"/>
        <end position="115"/>
    </location>
</feature>
<keyword evidence="15" id="KW-1185">Reference proteome</keyword>
<evidence type="ECO:0000256" key="5">
    <source>
        <dbReference type="ARBA" id="ARBA00022540"/>
    </source>
</evidence>
<reference evidence="14" key="2">
    <citation type="submission" date="2017-05" db="UniProtKB">
        <authorList>
            <consortium name="EnsemblMetazoa"/>
        </authorList>
    </citation>
    <scope>IDENTIFICATION</scope>
</reference>
<feature type="region of interest" description="Disordered" evidence="12">
    <location>
        <begin position="108"/>
        <end position="267"/>
    </location>
</feature>
<dbReference type="Pfam" id="PF00076">
    <property type="entry name" value="RRM_1"/>
    <property type="match status" value="1"/>
</dbReference>
<feature type="compositionally biased region" description="Gly residues" evidence="12">
    <location>
        <begin position="117"/>
        <end position="131"/>
    </location>
</feature>
<evidence type="ECO:0000259" key="13">
    <source>
        <dbReference type="PROSITE" id="PS50102"/>
    </source>
</evidence>
<evidence type="ECO:0000256" key="7">
    <source>
        <dbReference type="ARBA" id="ARBA00022884"/>
    </source>
</evidence>